<dbReference type="Proteomes" id="UP001159363">
    <property type="component" value="Chromosome 6"/>
</dbReference>
<evidence type="ECO:0000256" key="1">
    <source>
        <dbReference type="SAM" id="MobiDB-lite"/>
    </source>
</evidence>
<organism evidence="2 3">
    <name type="scientific">Dryococelus australis</name>
    <dbReference type="NCBI Taxonomy" id="614101"/>
    <lineage>
        <taxon>Eukaryota</taxon>
        <taxon>Metazoa</taxon>
        <taxon>Ecdysozoa</taxon>
        <taxon>Arthropoda</taxon>
        <taxon>Hexapoda</taxon>
        <taxon>Insecta</taxon>
        <taxon>Pterygota</taxon>
        <taxon>Neoptera</taxon>
        <taxon>Polyneoptera</taxon>
        <taxon>Phasmatodea</taxon>
        <taxon>Verophasmatodea</taxon>
        <taxon>Anareolatae</taxon>
        <taxon>Phasmatidae</taxon>
        <taxon>Eurycanthinae</taxon>
        <taxon>Dryococelus</taxon>
    </lineage>
</organism>
<reference evidence="2 3" key="1">
    <citation type="submission" date="2023-02" db="EMBL/GenBank/DDBJ databases">
        <title>LHISI_Scaffold_Assembly.</title>
        <authorList>
            <person name="Stuart O.P."/>
            <person name="Cleave R."/>
            <person name="Magrath M.J.L."/>
            <person name="Mikheyev A.S."/>
        </authorList>
    </citation>
    <scope>NUCLEOTIDE SEQUENCE [LARGE SCALE GENOMIC DNA]</scope>
    <source>
        <strain evidence="2">Daus_M_001</strain>
        <tissue evidence="2">Leg muscle</tissue>
    </source>
</reference>
<comment type="caution">
    <text evidence="2">The sequence shown here is derived from an EMBL/GenBank/DDBJ whole genome shotgun (WGS) entry which is preliminary data.</text>
</comment>
<feature type="region of interest" description="Disordered" evidence="1">
    <location>
        <begin position="159"/>
        <end position="181"/>
    </location>
</feature>
<accession>A0ABQ9H2T7</accession>
<protein>
    <submittedName>
        <fullName evidence="2">Uncharacterized protein</fullName>
    </submittedName>
</protein>
<name>A0ABQ9H2T7_9NEOP</name>
<gene>
    <name evidence="2" type="ORF">PR048_019152</name>
</gene>
<feature type="region of interest" description="Disordered" evidence="1">
    <location>
        <begin position="405"/>
        <end position="444"/>
    </location>
</feature>
<evidence type="ECO:0000313" key="3">
    <source>
        <dbReference type="Proteomes" id="UP001159363"/>
    </source>
</evidence>
<proteinExistence type="predicted"/>
<keyword evidence="3" id="KW-1185">Reference proteome</keyword>
<dbReference type="EMBL" id="JARBHB010000007">
    <property type="protein sequence ID" value="KAJ8878574.1"/>
    <property type="molecule type" value="Genomic_DNA"/>
</dbReference>
<evidence type="ECO:0000313" key="2">
    <source>
        <dbReference type="EMBL" id="KAJ8878574.1"/>
    </source>
</evidence>
<sequence>MCYGLFKWTFLIVFHHGPSWSRGRLIALSPRRSELIPGVVVPELLHVGGRRGGRCSWPAGFLGVMVHSQKKGGNPVNLHALPALASAHCLAPSCGPRGEESDAERQHGTLLKAVHDKERRSGSATVTGPCLQGNQSITGSQQCYSQTSFLEGESWELENVPDRPAGSVQKVPRTPSERREARAMTRTVLNDNPRHSIPRRRRNAGKVPVERLADLRSLLAQRSAARTTAPVQHYLQLIYVPQSCTWHRLTTRYWVLLRNTGLAHLYSGHTGMCISSFRRLCALGSCLNLGQCCQITGHFIDVFQELSYCSTTFPLHLVLRAISVESGTSASNPTQHAAGIPISICSAKPMASELRVGPPHVCDVGSRSSKLRNSVDFLRFGWKRPLVHNASSLESAAFLSSNLAGADSAAPRRNRRPASPSPLPGTMRSRPPDPPSGNPVNAVSGGTCWSQTSSRLLQFPICLATTQECSGETGWHLSPPRRITRVGEDSRWRPKTLYILPQPSGRESLMEAAWPNVRERSKLWTTTGDCRTTASEVFTYARLPHRGSKLDLRSAAIVDKCGLKIRQQIELRCSSLLPRRMGRSRKWRSIGAEVNPDDARAEGAGLADVVPASSPRVSEVFVEESTVVWDEENFLRPLAGTHTGDCPISIPADSPTANGGFTITQAHSPSNQPFTVKGLDLIPLPLKGKCEVHPVPRKLRKPVVGGTNSAAAMLPEGDARALATMHKRTLLATGAYHLHHVSAIVLNQLTSAISSGSPACPRPSLLDTRSRRLPFRCSLLLSLVLLSLRTQPLVNLSTPTPLSARSLASIFIVFPWPSRRINAPRVMLRERVRARDAAQHPGMMEGAGPSMGADVFPSTRTAALPASCPPPVIGTSFPAQPCYIALHTQLPCTSDGCICVSAELIVVFVDQNVEQIMEHVDHVEQIVEHVEEIKVIKQNAHLLVIVNMKENLIKQKHGILFPSDTCCAIRWPSSCGKTCVIISLLEHLNGLRFENIYMCKYQRLATILLLIEGILYFPFTNKEDIIPPDEALPNYIFILDNVCCESQGEIQQYCSFGRHSKVDCFYLAQSYACIPKHNLHDNANIIVLKCSI</sequence>